<gene>
    <name evidence="1" type="ORF">SAMN04487995_2948</name>
</gene>
<reference evidence="1 2" key="1">
    <citation type="submission" date="2016-10" db="EMBL/GenBank/DDBJ databases">
        <authorList>
            <person name="de Groot N.N."/>
        </authorList>
    </citation>
    <scope>NUCLEOTIDE SEQUENCE [LARGE SCALE GENOMIC DNA]</scope>
    <source>
        <strain evidence="1 2">DSM 19938</strain>
    </source>
</reference>
<proteinExistence type="predicted"/>
<organism evidence="1 2">
    <name type="scientific">Dyadobacter koreensis</name>
    <dbReference type="NCBI Taxonomy" id="408657"/>
    <lineage>
        <taxon>Bacteria</taxon>
        <taxon>Pseudomonadati</taxon>
        <taxon>Bacteroidota</taxon>
        <taxon>Cytophagia</taxon>
        <taxon>Cytophagales</taxon>
        <taxon>Spirosomataceae</taxon>
        <taxon>Dyadobacter</taxon>
    </lineage>
</organism>
<sequence>MLQIKDKYSTNHILNGPGSANQKGLAITTYTVTANPDSKIAGPAINAVSAPAREYFRLTRH</sequence>
<evidence type="ECO:0000313" key="2">
    <source>
        <dbReference type="Proteomes" id="UP000199532"/>
    </source>
</evidence>
<accession>A0A1H6V5H4</accession>
<name>A0A1H6V5H4_9BACT</name>
<keyword evidence="2" id="KW-1185">Reference proteome</keyword>
<protein>
    <submittedName>
        <fullName evidence="1">Uncharacterized protein</fullName>
    </submittedName>
</protein>
<dbReference type="Proteomes" id="UP000199532">
    <property type="component" value="Unassembled WGS sequence"/>
</dbReference>
<dbReference type="EMBL" id="FNXY01000004">
    <property type="protein sequence ID" value="SEI99768.1"/>
    <property type="molecule type" value="Genomic_DNA"/>
</dbReference>
<dbReference type="AlphaFoldDB" id="A0A1H6V5H4"/>
<evidence type="ECO:0000313" key="1">
    <source>
        <dbReference type="EMBL" id="SEI99768.1"/>
    </source>
</evidence>